<dbReference type="PANTHER" id="PTHR43441">
    <property type="entry name" value="RIBOSOMAL-PROTEIN-SERINE ACETYLTRANSFERASE"/>
    <property type="match status" value="1"/>
</dbReference>
<dbReference type="InterPro" id="IPR000182">
    <property type="entry name" value="GNAT_dom"/>
</dbReference>
<dbReference type="GO" id="GO:0005737">
    <property type="term" value="C:cytoplasm"/>
    <property type="evidence" value="ECO:0007669"/>
    <property type="project" value="TreeGrafter"/>
</dbReference>
<dbReference type="AlphaFoldDB" id="A0A4Y8LCY2"/>
<organism evidence="2 3">
    <name type="scientific">Jeotgalibacillus salarius</name>
    <dbReference type="NCBI Taxonomy" id="546023"/>
    <lineage>
        <taxon>Bacteria</taxon>
        <taxon>Bacillati</taxon>
        <taxon>Bacillota</taxon>
        <taxon>Bacilli</taxon>
        <taxon>Bacillales</taxon>
        <taxon>Caryophanaceae</taxon>
        <taxon>Jeotgalibacillus</taxon>
    </lineage>
</organism>
<dbReference type="PANTHER" id="PTHR43441:SF12">
    <property type="entry name" value="RIBOSOMAL N-ACETYLTRANSFERASE YDAF-RELATED"/>
    <property type="match status" value="1"/>
</dbReference>
<evidence type="ECO:0000313" key="2">
    <source>
        <dbReference type="EMBL" id="TFE00488.1"/>
    </source>
</evidence>
<dbReference type="OrthoDB" id="9784707at2"/>
<proteinExistence type="predicted"/>
<dbReference type="Proteomes" id="UP000297776">
    <property type="component" value="Unassembled WGS sequence"/>
</dbReference>
<dbReference type="CDD" id="cd04301">
    <property type="entry name" value="NAT_SF"/>
    <property type="match status" value="1"/>
</dbReference>
<feature type="domain" description="N-acetyltransferase" evidence="1">
    <location>
        <begin position="10"/>
        <end position="167"/>
    </location>
</feature>
<gene>
    <name evidence="2" type="ORF">E2626_10935</name>
</gene>
<protein>
    <submittedName>
        <fullName evidence="2">N-acetyltransferase</fullName>
    </submittedName>
</protein>
<dbReference type="Pfam" id="PF13302">
    <property type="entry name" value="Acetyltransf_3"/>
    <property type="match status" value="1"/>
</dbReference>
<comment type="caution">
    <text evidence="2">The sequence shown here is derived from an EMBL/GenBank/DDBJ whole genome shotgun (WGS) entry which is preliminary data.</text>
</comment>
<dbReference type="InterPro" id="IPR051908">
    <property type="entry name" value="Ribosomal_N-acetyltransferase"/>
</dbReference>
<sequence>MFLHKIDEEVSLKLVAMNDAERLFELTDRSRHYLREWLPWLDGTKTVEDTRDFITFSMKGLAANTSMTTMILYKGEIVGAASFNELNWTNKVAYIGYWLDQHYQGNGIMTRVAKGLTDYAFDELNMNKVDIRAAVENHKSRGVPERLGFKLEGTLRQTEWLYDHYVDSAVYGMLSSEWKDKV</sequence>
<dbReference type="GO" id="GO:0008999">
    <property type="term" value="F:protein-N-terminal-alanine acetyltransferase activity"/>
    <property type="evidence" value="ECO:0007669"/>
    <property type="project" value="TreeGrafter"/>
</dbReference>
<reference evidence="2 3" key="1">
    <citation type="submission" date="2019-03" db="EMBL/GenBank/DDBJ databases">
        <authorList>
            <person name="Yang Y."/>
        </authorList>
    </citation>
    <scope>NUCLEOTIDE SEQUENCE [LARGE SCALE GENOMIC DNA]</scope>
    <source>
        <strain evidence="2 3">ASL-1</strain>
    </source>
</reference>
<accession>A0A4Y8LCY2</accession>
<evidence type="ECO:0000259" key="1">
    <source>
        <dbReference type="PROSITE" id="PS51186"/>
    </source>
</evidence>
<dbReference type="EMBL" id="SORX01000006">
    <property type="protein sequence ID" value="TFE00488.1"/>
    <property type="molecule type" value="Genomic_DNA"/>
</dbReference>
<keyword evidence="2" id="KW-0808">Transferase</keyword>
<name>A0A4Y8LCY2_9BACL</name>
<dbReference type="Gene3D" id="3.40.630.30">
    <property type="match status" value="1"/>
</dbReference>
<dbReference type="InterPro" id="IPR016181">
    <property type="entry name" value="Acyl_CoA_acyltransferase"/>
</dbReference>
<dbReference type="RefSeq" id="WP_134381808.1">
    <property type="nucleotide sequence ID" value="NZ_SORX01000006.1"/>
</dbReference>
<keyword evidence="3" id="KW-1185">Reference proteome</keyword>
<dbReference type="GO" id="GO:1990189">
    <property type="term" value="F:protein N-terminal-serine acetyltransferase activity"/>
    <property type="evidence" value="ECO:0007669"/>
    <property type="project" value="TreeGrafter"/>
</dbReference>
<dbReference type="SUPFAM" id="SSF55729">
    <property type="entry name" value="Acyl-CoA N-acyltransferases (Nat)"/>
    <property type="match status" value="1"/>
</dbReference>
<evidence type="ECO:0000313" key="3">
    <source>
        <dbReference type="Proteomes" id="UP000297776"/>
    </source>
</evidence>
<dbReference type="PROSITE" id="PS51186">
    <property type="entry name" value="GNAT"/>
    <property type="match status" value="1"/>
</dbReference>